<dbReference type="EMBL" id="JBGNUJ010000006">
    <property type="protein sequence ID" value="KAL3959022.1"/>
    <property type="molecule type" value="Genomic_DNA"/>
</dbReference>
<comment type="caution">
    <text evidence="1">The sequence shown here is derived from an EMBL/GenBank/DDBJ whole genome shotgun (WGS) entry which is preliminary data.</text>
</comment>
<name>A0ACC4DSH1_PURLI</name>
<sequence length="184" mass="19511">MVTAEASLGHDMAHVEAVHQAGGPSAAPLRDAVPAEELQLRSPKPSPADEATVNEMLQRAITSPEPTGRYVARVLHGAHAGAVDASISVPAARPAAARTVLDETAMCSPYIVQGPSFCQRLVHFVDRRHLYCTYMRTCSGMRPNGCPVSIPRQLVVNQSTVAHGHLPDPMSGLLRSAPPLSLSP</sequence>
<keyword evidence="2" id="KW-1185">Reference proteome</keyword>
<accession>A0ACC4DSH1</accession>
<reference evidence="1" key="1">
    <citation type="submission" date="2024-12" db="EMBL/GenBank/DDBJ databases">
        <title>Comparative genomics and development of molecular markers within Purpureocillium lilacinum and among Purpureocillium species.</title>
        <authorList>
            <person name="Yeh Z.-Y."/>
            <person name="Ni N.-T."/>
            <person name="Lo P.-H."/>
            <person name="Mushyakhwo K."/>
            <person name="Lin C.-F."/>
            <person name="Nai Y.-S."/>
        </authorList>
    </citation>
    <scope>NUCLEOTIDE SEQUENCE</scope>
    <source>
        <strain evidence="1">NCHU-NPUST-175</strain>
    </source>
</reference>
<evidence type="ECO:0000313" key="2">
    <source>
        <dbReference type="Proteomes" id="UP001638806"/>
    </source>
</evidence>
<protein>
    <submittedName>
        <fullName evidence="1">Uncharacterized protein</fullName>
    </submittedName>
</protein>
<dbReference type="Proteomes" id="UP001638806">
    <property type="component" value="Unassembled WGS sequence"/>
</dbReference>
<gene>
    <name evidence="1" type="ORF">ACCO45_007184</name>
</gene>
<evidence type="ECO:0000313" key="1">
    <source>
        <dbReference type="EMBL" id="KAL3959022.1"/>
    </source>
</evidence>
<proteinExistence type="predicted"/>
<organism evidence="1 2">
    <name type="scientific">Purpureocillium lilacinum</name>
    <name type="common">Paecilomyces lilacinus</name>
    <dbReference type="NCBI Taxonomy" id="33203"/>
    <lineage>
        <taxon>Eukaryota</taxon>
        <taxon>Fungi</taxon>
        <taxon>Dikarya</taxon>
        <taxon>Ascomycota</taxon>
        <taxon>Pezizomycotina</taxon>
        <taxon>Sordariomycetes</taxon>
        <taxon>Hypocreomycetidae</taxon>
        <taxon>Hypocreales</taxon>
        <taxon>Ophiocordycipitaceae</taxon>
        <taxon>Purpureocillium</taxon>
    </lineage>
</organism>